<evidence type="ECO:0000256" key="1">
    <source>
        <dbReference type="ARBA" id="ARBA00004141"/>
    </source>
</evidence>
<proteinExistence type="predicted"/>
<organism evidence="6 7">
    <name type="scientific">Candidatus Geothrix skivensis</name>
    <dbReference type="NCBI Taxonomy" id="2954439"/>
    <lineage>
        <taxon>Bacteria</taxon>
        <taxon>Pseudomonadati</taxon>
        <taxon>Acidobacteriota</taxon>
        <taxon>Holophagae</taxon>
        <taxon>Holophagales</taxon>
        <taxon>Holophagaceae</taxon>
        <taxon>Geothrix</taxon>
    </lineage>
</organism>
<keyword evidence="3 5" id="KW-1133">Transmembrane helix</keyword>
<keyword evidence="2 5" id="KW-0812">Transmembrane</keyword>
<reference evidence="6" key="1">
    <citation type="submission" date="2020-10" db="EMBL/GenBank/DDBJ databases">
        <title>Connecting structure to function with the recovery of over 1000 high-quality activated sludge metagenome-assembled genomes encoding full-length rRNA genes using long-read sequencing.</title>
        <authorList>
            <person name="Singleton C.M."/>
            <person name="Petriglieri F."/>
            <person name="Kristensen J.M."/>
            <person name="Kirkegaard R.H."/>
            <person name="Michaelsen T.Y."/>
            <person name="Andersen M.H."/>
            <person name="Karst S.M."/>
            <person name="Dueholm M.S."/>
            <person name="Nielsen P.H."/>
            <person name="Albertsen M."/>
        </authorList>
    </citation>
    <scope>NUCLEOTIDE SEQUENCE</scope>
    <source>
        <strain evidence="6">Skiv_18-Q3-R9-52_MAXAC.067</strain>
    </source>
</reference>
<comment type="caution">
    <text evidence="6">The sequence shown here is derived from an EMBL/GenBank/DDBJ whole genome shotgun (WGS) entry which is preliminary data.</text>
</comment>
<dbReference type="Pfam" id="PF07681">
    <property type="entry name" value="DoxX"/>
    <property type="match status" value="1"/>
</dbReference>
<feature type="transmembrane region" description="Helical" evidence="5">
    <location>
        <begin position="49"/>
        <end position="66"/>
    </location>
</feature>
<protein>
    <submittedName>
        <fullName evidence="6">DoxX family membrane protein</fullName>
    </submittedName>
</protein>
<evidence type="ECO:0000313" key="6">
    <source>
        <dbReference type="EMBL" id="MBK9795414.1"/>
    </source>
</evidence>
<dbReference type="AlphaFoldDB" id="A0A9D7SD68"/>
<evidence type="ECO:0000256" key="5">
    <source>
        <dbReference type="SAM" id="Phobius"/>
    </source>
</evidence>
<feature type="transmembrane region" description="Helical" evidence="5">
    <location>
        <begin position="7"/>
        <end position="29"/>
    </location>
</feature>
<evidence type="ECO:0000256" key="4">
    <source>
        <dbReference type="ARBA" id="ARBA00023136"/>
    </source>
</evidence>
<dbReference type="EMBL" id="JADKIO010000005">
    <property type="protein sequence ID" value="MBK9795414.1"/>
    <property type="molecule type" value="Genomic_DNA"/>
</dbReference>
<dbReference type="Proteomes" id="UP000886657">
    <property type="component" value="Unassembled WGS sequence"/>
</dbReference>
<keyword evidence="4 5" id="KW-0472">Membrane</keyword>
<feature type="transmembrane region" description="Helical" evidence="5">
    <location>
        <begin position="97"/>
        <end position="113"/>
    </location>
</feature>
<accession>A0A9D7SD68</accession>
<evidence type="ECO:0000313" key="7">
    <source>
        <dbReference type="Proteomes" id="UP000886657"/>
    </source>
</evidence>
<evidence type="ECO:0000256" key="3">
    <source>
        <dbReference type="ARBA" id="ARBA00022989"/>
    </source>
</evidence>
<dbReference type="GO" id="GO:0016020">
    <property type="term" value="C:membrane"/>
    <property type="evidence" value="ECO:0007669"/>
    <property type="project" value="UniProtKB-SubCell"/>
</dbReference>
<sequence>MKITVIVVRSLMGLLFLFASITYLFKLITPPPPTGAMKVFSDGLEASRYLMPTVKVTELVCGLAFLSGRFVPLATVVIAPIVINILLVHAFLGPEGLPIAAFLVLANGLLAYHHRDSYKPLFKA</sequence>
<feature type="transmembrane region" description="Helical" evidence="5">
    <location>
        <begin position="73"/>
        <end position="91"/>
    </location>
</feature>
<name>A0A9D7SD68_9BACT</name>
<dbReference type="InterPro" id="IPR032808">
    <property type="entry name" value="DoxX"/>
</dbReference>
<gene>
    <name evidence="6" type="ORF">IPP58_02755</name>
</gene>
<comment type="subcellular location">
    <subcellularLocation>
        <location evidence="1">Membrane</location>
        <topology evidence="1">Multi-pass membrane protein</topology>
    </subcellularLocation>
</comment>
<evidence type="ECO:0000256" key="2">
    <source>
        <dbReference type="ARBA" id="ARBA00022692"/>
    </source>
</evidence>